<keyword evidence="7 8" id="KW-0460">Magnesium</keyword>
<feature type="binding site" evidence="8">
    <location>
        <position position="41"/>
    </location>
    <ligand>
        <name>substrate</name>
    </ligand>
</feature>
<keyword evidence="6 8" id="KW-0067">ATP-binding</keyword>
<evidence type="ECO:0000256" key="4">
    <source>
        <dbReference type="ARBA" id="ARBA00022741"/>
    </source>
</evidence>
<comment type="function">
    <text evidence="8">Catalyzes a mechanistically unusual reaction, the ATP-dependent insertion of CO2 between the N7 and N8 nitrogen atoms of 7,8-diaminopelargonic acid (DAPA, also called 7,8-diammoniononanoate) to form a ureido ring.</text>
</comment>
<evidence type="ECO:0000256" key="8">
    <source>
        <dbReference type="HAMAP-Rule" id="MF_00336"/>
    </source>
</evidence>
<dbReference type="PANTHER" id="PTHR43210">
    <property type="entry name" value="DETHIOBIOTIN SYNTHETASE"/>
    <property type="match status" value="1"/>
</dbReference>
<organism evidence="9 10">
    <name type="scientific">Idiomarina ramblicola</name>
    <dbReference type="NCBI Taxonomy" id="263724"/>
    <lineage>
        <taxon>Bacteria</taxon>
        <taxon>Pseudomonadati</taxon>
        <taxon>Pseudomonadota</taxon>
        <taxon>Gammaproteobacteria</taxon>
        <taxon>Alteromonadales</taxon>
        <taxon>Idiomarinaceae</taxon>
        <taxon>Idiomarina</taxon>
    </lineage>
</organism>
<evidence type="ECO:0000256" key="2">
    <source>
        <dbReference type="ARBA" id="ARBA00022598"/>
    </source>
</evidence>
<feature type="binding site" evidence="8">
    <location>
        <begin position="206"/>
        <end position="208"/>
    </location>
    <ligand>
        <name>ATP</name>
        <dbReference type="ChEBI" id="CHEBI:30616"/>
    </ligand>
</feature>
<evidence type="ECO:0000313" key="10">
    <source>
        <dbReference type="Proteomes" id="UP000288058"/>
    </source>
</evidence>
<dbReference type="RefSeq" id="WP_126779336.1">
    <property type="nucleotide sequence ID" value="NZ_PIQC01000001.1"/>
</dbReference>
<protein>
    <recommendedName>
        <fullName evidence="8">ATP-dependent dethiobiotin synthetase BioD</fullName>
        <ecNumber evidence="8">6.3.3.3</ecNumber>
    </recommendedName>
    <alternativeName>
        <fullName evidence="8">DTB synthetase</fullName>
        <shortName evidence="8">DTBS</shortName>
    </alternativeName>
    <alternativeName>
        <fullName evidence="8">Dethiobiotin synthase</fullName>
    </alternativeName>
</protein>
<feature type="binding site" evidence="8">
    <location>
        <begin position="116"/>
        <end position="119"/>
    </location>
    <ligand>
        <name>ATP</name>
        <dbReference type="ChEBI" id="CHEBI:30616"/>
    </ligand>
</feature>
<comment type="cofactor">
    <cofactor evidence="8">
        <name>Mg(2+)</name>
        <dbReference type="ChEBI" id="CHEBI:18420"/>
    </cofactor>
</comment>
<dbReference type="GO" id="GO:0005829">
    <property type="term" value="C:cytosol"/>
    <property type="evidence" value="ECO:0007669"/>
    <property type="project" value="TreeGrafter"/>
</dbReference>
<comment type="subunit">
    <text evidence="8">Homodimer.</text>
</comment>
<evidence type="ECO:0000256" key="3">
    <source>
        <dbReference type="ARBA" id="ARBA00022723"/>
    </source>
</evidence>
<evidence type="ECO:0000256" key="6">
    <source>
        <dbReference type="ARBA" id="ARBA00022840"/>
    </source>
</evidence>
<feature type="binding site" evidence="8">
    <location>
        <position position="116"/>
    </location>
    <ligand>
        <name>Mg(2+)</name>
        <dbReference type="ChEBI" id="CHEBI:18420"/>
    </ligand>
</feature>
<dbReference type="OrthoDB" id="9802097at2"/>
<comment type="caution">
    <text evidence="8">Lacks conserved residue(s) required for the propagation of feature annotation.</text>
</comment>
<dbReference type="SUPFAM" id="SSF52540">
    <property type="entry name" value="P-loop containing nucleoside triphosphate hydrolases"/>
    <property type="match status" value="1"/>
</dbReference>
<comment type="subcellular location">
    <subcellularLocation>
        <location evidence="8">Cytoplasm</location>
    </subcellularLocation>
</comment>
<dbReference type="InterPro" id="IPR004472">
    <property type="entry name" value="DTB_synth_BioD"/>
</dbReference>
<dbReference type="NCBIfam" id="TIGR00347">
    <property type="entry name" value="bioD"/>
    <property type="match status" value="1"/>
</dbReference>
<dbReference type="AlphaFoldDB" id="A0A432Z5B0"/>
<comment type="pathway">
    <text evidence="8">Cofactor biosynthesis; biotin biosynthesis; biotin from 7,8-diaminononanoate: step 1/2.</text>
</comment>
<dbReference type="GO" id="GO:0009102">
    <property type="term" value="P:biotin biosynthetic process"/>
    <property type="evidence" value="ECO:0007669"/>
    <property type="project" value="UniProtKB-UniRule"/>
</dbReference>
<dbReference type="GO" id="GO:0042803">
    <property type="term" value="F:protein homodimerization activity"/>
    <property type="evidence" value="ECO:0007669"/>
    <property type="project" value="UniProtKB-ARBA"/>
</dbReference>
<evidence type="ECO:0000256" key="5">
    <source>
        <dbReference type="ARBA" id="ARBA00022756"/>
    </source>
</evidence>
<dbReference type="FunFam" id="3.40.50.300:FF:000292">
    <property type="entry name" value="ATP-dependent dethiobiotin synthetase BioD"/>
    <property type="match status" value="1"/>
</dbReference>
<dbReference type="CDD" id="cd03109">
    <property type="entry name" value="DTBS"/>
    <property type="match status" value="1"/>
</dbReference>
<evidence type="ECO:0000313" key="9">
    <source>
        <dbReference type="EMBL" id="RUO73023.1"/>
    </source>
</evidence>
<dbReference type="EMBL" id="PIQC01000001">
    <property type="protein sequence ID" value="RUO73023.1"/>
    <property type="molecule type" value="Genomic_DNA"/>
</dbReference>
<dbReference type="InterPro" id="IPR027417">
    <property type="entry name" value="P-loop_NTPase"/>
</dbReference>
<reference evidence="10" key="1">
    <citation type="journal article" date="2018" name="Front. Microbiol.">
        <title>Genome-Based Analysis Reveals the Taxonomy and Diversity of the Family Idiomarinaceae.</title>
        <authorList>
            <person name="Liu Y."/>
            <person name="Lai Q."/>
            <person name="Shao Z."/>
        </authorList>
    </citation>
    <scope>NUCLEOTIDE SEQUENCE [LARGE SCALE GENOMIC DNA]</scope>
    <source>
        <strain evidence="10">R22</strain>
    </source>
</reference>
<dbReference type="EC" id="6.3.3.3" evidence="8"/>
<dbReference type="UniPathway" id="UPA00078">
    <property type="reaction ID" value="UER00161"/>
</dbReference>
<keyword evidence="10" id="KW-1185">Reference proteome</keyword>
<dbReference type="HAMAP" id="MF_00336">
    <property type="entry name" value="BioD"/>
    <property type="match status" value="1"/>
</dbReference>
<keyword evidence="5 8" id="KW-0093">Biotin biosynthesis</keyword>
<dbReference type="Pfam" id="PF13500">
    <property type="entry name" value="AAA_26"/>
    <property type="match status" value="1"/>
</dbReference>
<dbReference type="Proteomes" id="UP000288058">
    <property type="component" value="Unassembled WGS sequence"/>
</dbReference>
<keyword evidence="4 8" id="KW-0547">Nucleotide-binding</keyword>
<sequence>MNTYFITGTDTDAGKTVAACAFVQHLVKSRQKVAVMKPVASGCQRQNGQLVNDDALNLMHQSNTSFDYDKVNPYTFEAAIAPHIAAADNDTVIEKDKLVASVEWFGDQQIDSLVIEGAGGWQLPLAPGLCMPEVVKAINAQVILVVGLKLGCLNHALLSLQSIRQEGCEVIGWIAVQTEPEPMPRQDENLASLRELLNTQELAHIPYVPDWSAKDLSIYFHKHD</sequence>
<dbReference type="GO" id="GO:0005524">
    <property type="term" value="F:ATP binding"/>
    <property type="evidence" value="ECO:0007669"/>
    <property type="project" value="UniProtKB-UniRule"/>
</dbReference>
<comment type="similarity">
    <text evidence="8">Belongs to the dethiobiotin synthetase family.</text>
</comment>
<feature type="binding site" evidence="8">
    <location>
        <begin position="12"/>
        <end position="17"/>
    </location>
    <ligand>
        <name>ATP</name>
        <dbReference type="ChEBI" id="CHEBI:30616"/>
    </ligand>
</feature>
<feature type="binding site" evidence="8">
    <location>
        <position position="16"/>
    </location>
    <ligand>
        <name>Mg(2+)</name>
        <dbReference type="ChEBI" id="CHEBI:18420"/>
    </ligand>
</feature>
<dbReference type="PANTHER" id="PTHR43210:SF5">
    <property type="entry name" value="DETHIOBIOTIN SYNTHETASE"/>
    <property type="match status" value="1"/>
</dbReference>
<keyword evidence="1 8" id="KW-0963">Cytoplasm</keyword>
<name>A0A432Z5B0_9GAMM</name>
<comment type="catalytic activity">
    <reaction evidence="8">
        <text>(7R,8S)-7,8-diammoniononanoate + CO2 + ATP = (4R,5S)-dethiobiotin + ADP + phosphate + 3 H(+)</text>
        <dbReference type="Rhea" id="RHEA:15805"/>
        <dbReference type="ChEBI" id="CHEBI:15378"/>
        <dbReference type="ChEBI" id="CHEBI:16526"/>
        <dbReference type="ChEBI" id="CHEBI:30616"/>
        <dbReference type="ChEBI" id="CHEBI:43474"/>
        <dbReference type="ChEBI" id="CHEBI:149469"/>
        <dbReference type="ChEBI" id="CHEBI:149473"/>
        <dbReference type="ChEBI" id="CHEBI:456216"/>
        <dbReference type="EC" id="6.3.3.3"/>
    </reaction>
</comment>
<keyword evidence="3 8" id="KW-0479">Metal-binding</keyword>
<feature type="active site" evidence="8">
    <location>
        <position position="37"/>
    </location>
</feature>
<accession>A0A432Z5B0</accession>
<feature type="binding site" evidence="8">
    <location>
        <begin position="176"/>
        <end position="177"/>
    </location>
    <ligand>
        <name>ATP</name>
        <dbReference type="ChEBI" id="CHEBI:30616"/>
    </ligand>
</feature>
<evidence type="ECO:0000256" key="7">
    <source>
        <dbReference type="ARBA" id="ARBA00022842"/>
    </source>
</evidence>
<keyword evidence="2 8" id="KW-0436">Ligase</keyword>
<dbReference type="PIRSF" id="PIRSF006755">
    <property type="entry name" value="DTB_synth"/>
    <property type="match status" value="1"/>
</dbReference>
<proteinExistence type="inferred from homology"/>
<feature type="binding site" evidence="8">
    <location>
        <position position="54"/>
    </location>
    <ligand>
        <name>Mg(2+)</name>
        <dbReference type="ChEBI" id="CHEBI:18420"/>
    </ligand>
</feature>
<evidence type="ECO:0000256" key="1">
    <source>
        <dbReference type="ARBA" id="ARBA00022490"/>
    </source>
</evidence>
<gene>
    <name evidence="8 9" type="primary">bioD</name>
    <name evidence="9" type="ORF">CWI78_00860</name>
</gene>
<feature type="binding site" evidence="8">
    <location>
        <position position="54"/>
    </location>
    <ligand>
        <name>ATP</name>
        <dbReference type="ChEBI" id="CHEBI:30616"/>
    </ligand>
</feature>
<comment type="caution">
    <text evidence="9">The sequence shown here is derived from an EMBL/GenBank/DDBJ whole genome shotgun (WGS) entry which is preliminary data.</text>
</comment>
<dbReference type="GO" id="GO:0000287">
    <property type="term" value="F:magnesium ion binding"/>
    <property type="evidence" value="ECO:0007669"/>
    <property type="project" value="UniProtKB-UniRule"/>
</dbReference>
<dbReference type="GO" id="GO:0004141">
    <property type="term" value="F:dethiobiotin synthase activity"/>
    <property type="evidence" value="ECO:0007669"/>
    <property type="project" value="UniProtKB-UniRule"/>
</dbReference>
<dbReference type="Gene3D" id="3.40.50.300">
    <property type="entry name" value="P-loop containing nucleotide triphosphate hydrolases"/>
    <property type="match status" value="1"/>
</dbReference>